<dbReference type="AlphaFoldDB" id="A0A3D8IJV5"/>
<dbReference type="Proteomes" id="UP000256379">
    <property type="component" value="Unassembled WGS sequence"/>
</dbReference>
<sequence>MSNSKEFILQRLRDSKAHNPNIPNFEPHYKGAMKLTHELLEEFITNHTNNKSIIVHSNTENILHDVKEILKNEGAKKVLYNPDIIIANAFDTKSLNDENLSNVELIPYTYSVDEHRGELFSIDTSIVQARCGVANIGVIGLSANPNAPRLSSLITNTCIYLLEKQHIVEHMFEGIELMKTYEKQLRGNDVLPSNLIFVAGPSRTADIELQTVFGVHGPRKTFVVLY</sequence>
<reference evidence="2 3" key="1">
    <citation type="submission" date="2018-04" db="EMBL/GenBank/DDBJ databases">
        <title>Novel Campyloabacter and Helicobacter Species and Strains.</title>
        <authorList>
            <person name="Mannion A.J."/>
            <person name="Shen Z."/>
            <person name="Fox J.G."/>
        </authorList>
    </citation>
    <scope>NUCLEOTIDE SEQUENCE [LARGE SCALE GENOMIC DNA]</scope>
    <source>
        <strain evidence="2 3">MIT 17-337</strain>
    </source>
</reference>
<organism evidence="2 3">
    <name type="scientific">Helicobacter didelphidarum</name>
    <dbReference type="NCBI Taxonomy" id="2040648"/>
    <lineage>
        <taxon>Bacteria</taxon>
        <taxon>Pseudomonadati</taxon>
        <taxon>Campylobacterota</taxon>
        <taxon>Epsilonproteobacteria</taxon>
        <taxon>Campylobacterales</taxon>
        <taxon>Helicobacteraceae</taxon>
        <taxon>Helicobacter</taxon>
    </lineage>
</organism>
<protein>
    <submittedName>
        <fullName evidence="2">Lactate utilization protein C</fullName>
    </submittedName>
</protein>
<evidence type="ECO:0000259" key="1">
    <source>
        <dbReference type="Pfam" id="PF02589"/>
    </source>
</evidence>
<dbReference type="Gene3D" id="3.40.50.10420">
    <property type="entry name" value="NagB/RpiA/CoA transferase-like"/>
    <property type="match status" value="1"/>
</dbReference>
<dbReference type="InterPro" id="IPR024185">
    <property type="entry name" value="FTHF_cligase-like_sf"/>
</dbReference>
<dbReference type="OrthoDB" id="9794187at2"/>
<accession>A0A3D8IJV5</accession>
<dbReference type="InterPro" id="IPR003741">
    <property type="entry name" value="LUD_dom"/>
</dbReference>
<gene>
    <name evidence="2" type="ORF">CQA53_06415</name>
</gene>
<evidence type="ECO:0000313" key="2">
    <source>
        <dbReference type="EMBL" id="RDU65403.1"/>
    </source>
</evidence>
<dbReference type="EMBL" id="NXLQ01000012">
    <property type="protein sequence ID" value="RDU65403.1"/>
    <property type="molecule type" value="Genomic_DNA"/>
</dbReference>
<dbReference type="SUPFAM" id="SSF100950">
    <property type="entry name" value="NagB/RpiA/CoA transferase-like"/>
    <property type="match status" value="1"/>
</dbReference>
<feature type="domain" description="LUD" evidence="1">
    <location>
        <begin position="40"/>
        <end position="225"/>
    </location>
</feature>
<dbReference type="PANTHER" id="PTHR43682">
    <property type="entry name" value="LACTATE UTILIZATION PROTEIN C"/>
    <property type="match status" value="1"/>
</dbReference>
<name>A0A3D8IJV5_9HELI</name>
<dbReference type="InterPro" id="IPR037171">
    <property type="entry name" value="NagB/RpiA_transferase-like"/>
</dbReference>
<dbReference type="Pfam" id="PF02589">
    <property type="entry name" value="LUD_dom"/>
    <property type="match status" value="1"/>
</dbReference>
<dbReference type="RefSeq" id="WP_115543194.1">
    <property type="nucleotide sequence ID" value="NZ_NXLQ01000012.1"/>
</dbReference>
<comment type="caution">
    <text evidence="2">The sequence shown here is derived from an EMBL/GenBank/DDBJ whole genome shotgun (WGS) entry which is preliminary data.</text>
</comment>
<evidence type="ECO:0000313" key="3">
    <source>
        <dbReference type="Proteomes" id="UP000256379"/>
    </source>
</evidence>
<proteinExistence type="predicted"/>
<keyword evidence="3" id="KW-1185">Reference proteome</keyword>
<dbReference type="PANTHER" id="PTHR43682:SF1">
    <property type="entry name" value="LACTATE UTILIZATION PROTEIN C"/>
    <property type="match status" value="1"/>
</dbReference>